<sequence>MREKISANGLTLYCLLSQAKSLNERNLADLPSADALITVIDEHLKKDAFFVAYMDYRVIIGRYTNKMFEFYPLTNGEQITPKYLQKLRIFNQNEELLFWRSGQMLKGRHRKDGEGEEMQVIEAHQVLFGTKKGKHSNETFTEITEDRGTSLILPFTGFALNDATQRIFLKTHNYIGYNAVHQATYVDCRFVGFAEKQGDHHQNLL</sequence>
<evidence type="ECO:0000313" key="2">
    <source>
        <dbReference type="Proteomes" id="UP000030661"/>
    </source>
</evidence>
<evidence type="ECO:0008006" key="3">
    <source>
        <dbReference type="Google" id="ProtNLM"/>
    </source>
</evidence>
<dbReference type="AlphaFoldDB" id="A0A081C429"/>
<organism evidence="1">
    <name type="scientific">Vecturithrix granuli</name>
    <dbReference type="NCBI Taxonomy" id="1499967"/>
    <lineage>
        <taxon>Bacteria</taxon>
        <taxon>Candidatus Moduliflexota</taxon>
        <taxon>Candidatus Vecturitrichia</taxon>
        <taxon>Candidatus Vecturitrichales</taxon>
        <taxon>Candidatus Vecturitrichaceae</taxon>
        <taxon>Candidatus Vecturithrix</taxon>
    </lineage>
</organism>
<dbReference type="HOGENOM" id="CLU_102826_0_0_0"/>
<keyword evidence="2" id="KW-1185">Reference proteome</keyword>
<proteinExistence type="predicted"/>
<name>A0A081C429_VECG1</name>
<reference evidence="1" key="1">
    <citation type="journal article" date="2015" name="PeerJ">
        <title>First genomic representation of candidate bacterial phylum KSB3 points to enhanced environmental sensing as a trigger of wastewater bulking.</title>
        <authorList>
            <person name="Sekiguchi Y."/>
            <person name="Ohashi A."/>
            <person name="Parks D.H."/>
            <person name="Yamauchi T."/>
            <person name="Tyson G.W."/>
            <person name="Hugenholtz P."/>
        </authorList>
    </citation>
    <scope>NUCLEOTIDE SEQUENCE [LARGE SCALE GENOMIC DNA]</scope>
</reference>
<evidence type="ECO:0000313" key="1">
    <source>
        <dbReference type="EMBL" id="GAK59334.1"/>
    </source>
</evidence>
<dbReference type="STRING" id="1499967.U27_06318"/>
<accession>A0A081C429</accession>
<gene>
    <name evidence="1" type="ORF">U27_06318</name>
</gene>
<dbReference type="eggNOG" id="ENOG502ZBPV">
    <property type="taxonomic scope" value="Bacteria"/>
</dbReference>
<protein>
    <recommendedName>
        <fullName evidence="3">CRISPR-associated protein, TIGR03984 family</fullName>
    </recommendedName>
</protein>
<dbReference type="NCBIfam" id="TIGR03984">
    <property type="entry name" value="CRISPR-associated protein Csx19"/>
    <property type="match status" value="1"/>
</dbReference>
<dbReference type="Proteomes" id="UP000030661">
    <property type="component" value="Unassembled WGS sequence"/>
</dbReference>
<dbReference type="InterPro" id="IPR023815">
    <property type="entry name" value="CRISPR-assoc_Csx19"/>
</dbReference>
<dbReference type="EMBL" id="DF820470">
    <property type="protein sequence ID" value="GAK59334.1"/>
    <property type="molecule type" value="Genomic_DNA"/>
</dbReference>